<keyword evidence="2" id="KW-0472">Membrane</keyword>
<dbReference type="EMBL" id="BPLR01010016">
    <property type="protein sequence ID" value="GIY36149.1"/>
    <property type="molecule type" value="Genomic_DNA"/>
</dbReference>
<comment type="caution">
    <text evidence="3">The sequence shown here is derived from an EMBL/GenBank/DDBJ whole genome shotgun (WGS) entry which is preliminary data.</text>
</comment>
<feature type="region of interest" description="Disordered" evidence="1">
    <location>
        <begin position="206"/>
        <end position="238"/>
    </location>
</feature>
<keyword evidence="4" id="KW-1185">Reference proteome</keyword>
<accession>A0AAV4SS76</accession>
<name>A0AAV4SS76_CAEEX</name>
<dbReference type="AlphaFoldDB" id="A0AAV4SS76"/>
<keyword evidence="2" id="KW-1133">Transmembrane helix</keyword>
<reference evidence="3 4" key="1">
    <citation type="submission" date="2021-06" db="EMBL/GenBank/DDBJ databases">
        <title>Caerostris extrusa draft genome.</title>
        <authorList>
            <person name="Kono N."/>
            <person name="Arakawa K."/>
        </authorList>
    </citation>
    <scope>NUCLEOTIDE SEQUENCE [LARGE SCALE GENOMIC DNA]</scope>
</reference>
<organism evidence="3 4">
    <name type="scientific">Caerostris extrusa</name>
    <name type="common">Bark spider</name>
    <name type="synonym">Caerostris bankana</name>
    <dbReference type="NCBI Taxonomy" id="172846"/>
    <lineage>
        <taxon>Eukaryota</taxon>
        <taxon>Metazoa</taxon>
        <taxon>Ecdysozoa</taxon>
        <taxon>Arthropoda</taxon>
        <taxon>Chelicerata</taxon>
        <taxon>Arachnida</taxon>
        <taxon>Araneae</taxon>
        <taxon>Araneomorphae</taxon>
        <taxon>Entelegynae</taxon>
        <taxon>Araneoidea</taxon>
        <taxon>Araneidae</taxon>
        <taxon>Caerostris</taxon>
    </lineage>
</organism>
<protein>
    <submittedName>
        <fullName evidence="3">Uncharacterized protein</fullName>
    </submittedName>
</protein>
<feature type="transmembrane region" description="Helical" evidence="2">
    <location>
        <begin position="38"/>
        <end position="60"/>
    </location>
</feature>
<evidence type="ECO:0000256" key="1">
    <source>
        <dbReference type="SAM" id="MobiDB-lite"/>
    </source>
</evidence>
<keyword evidence="2" id="KW-0812">Transmembrane</keyword>
<evidence type="ECO:0000256" key="2">
    <source>
        <dbReference type="SAM" id="Phobius"/>
    </source>
</evidence>
<dbReference type="Proteomes" id="UP001054945">
    <property type="component" value="Unassembled WGS sequence"/>
</dbReference>
<gene>
    <name evidence="3" type="ORF">CEXT_127851</name>
</gene>
<evidence type="ECO:0000313" key="4">
    <source>
        <dbReference type="Proteomes" id="UP001054945"/>
    </source>
</evidence>
<evidence type="ECO:0000313" key="3">
    <source>
        <dbReference type="EMBL" id="GIY36149.1"/>
    </source>
</evidence>
<sequence length="238" mass="26636">MLLCLSELFFRLPKANSFLKNQEVILQETWSPRGKNAFLRNISFAACYFLVTWLFGFVALSSAGVQLRFRVSYLGAERGKVGGPTIRVNKYCGACSISGSQSEQFSERQRSRVTTNLEPKRQKHFSKKHFFRRLLFFTLHGSSDLGRRLIKVQTAAFSGKVGVVGGPSIRSIIPSIKKAATTNLVITLTLRSGNATRTAVLIYSYREPTDPPTLPPNATPGTLIRPWSSSEQRTRRTM</sequence>
<proteinExistence type="predicted"/>